<feature type="region of interest" description="Disordered" evidence="1">
    <location>
        <begin position="1"/>
        <end position="24"/>
    </location>
</feature>
<accession>A0AAD5SWR1</accession>
<sequence>MDLENSIRSSIDSNPTRSSINSTESYVGSSFSVSEKSFGNDSVDSLVLDMKVMGLESDENVNQPLVIAVESPWVYLGLLGIDVNQNFQQRFQWKAPYEEKWRNFWHQSWDKLAYKLCVFWDDFSYSYRKWFMTFFFVNILFVNRHESILRFGIHLIQGVQHFENLEH</sequence>
<reference evidence="2" key="1">
    <citation type="submission" date="2020-05" db="EMBL/GenBank/DDBJ databases">
        <title>Phylogenomic resolution of chytrid fungi.</title>
        <authorList>
            <person name="Stajich J.E."/>
            <person name="Amses K."/>
            <person name="Simmons R."/>
            <person name="Seto K."/>
            <person name="Myers J."/>
            <person name="Bonds A."/>
            <person name="Quandt C.A."/>
            <person name="Barry K."/>
            <person name="Liu P."/>
            <person name="Grigoriev I."/>
            <person name="Longcore J.E."/>
            <person name="James T.Y."/>
        </authorList>
    </citation>
    <scope>NUCLEOTIDE SEQUENCE</scope>
    <source>
        <strain evidence="2">JEL0513</strain>
    </source>
</reference>
<gene>
    <name evidence="2" type="ORF">HK100_002997</name>
</gene>
<dbReference type="EMBL" id="JADGJH010001716">
    <property type="protein sequence ID" value="KAJ3110554.1"/>
    <property type="molecule type" value="Genomic_DNA"/>
</dbReference>
<organism evidence="2 3">
    <name type="scientific">Physocladia obscura</name>
    <dbReference type="NCBI Taxonomy" id="109957"/>
    <lineage>
        <taxon>Eukaryota</taxon>
        <taxon>Fungi</taxon>
        <taxon>Fungi incertae sedis</taxon>
        <taxon>Chytridiomycota</taxon>
        <taxon>Chytridiomycota incertae sedis</taxon>
        <taxon>Chytridiomycetes</taxon>
        <taxon>Chytridiales</taxon>
        <taxon>Chytriomycetaceae</taxon>
        <taxon>Physocladia</taxon>
    </lineage>
</organism>
<evidence type="ECO:0000256" key="1">
    <source>
        <dbReference type="SAM" id="MobiDB-lite"/>
    </source>
</evidence>
<protein>
    <submittedName>
        <fullName evidence="2">Uncharacterized protein</fullName>
    </submittedName>
</protein>
<keyword evidence="3" id="KW-1185">Reference proteome</keyword>
<evidence type="ECO:0000313" key="3">
    <source>
        <dbReference type="Proteomes" id="UP001211907"/>
    </source>
</evidence>
<dbReference type="AlphaFoldDB" id="A0AAD5SWR1"/>
<proteinExistence type="predicted"/>
<evidence type="ECO:0000313" key="2">
    <source>
        <dbReference type="EMBL" id="KAJ3110554.1"/>
    </source>
</evidence>
<comment type="caution">
    <text evidence="2">The sequence shown here is derived from an EMBL/GenBank/DDBJ whole genome shotgun (WGS) entry which is preliminary data.</text>
</comment>
<dbReference type="Proteomes" id="UP001211907">
    <property type="component" value="Unassembled WGS sequence"/>
</dbReference>
<name>A0AAD5SWR1_9FUNG</name>